<evidence type="ECO:0000313" key="4">
    <source>
        <dbReference type="Proteomes" id="UP000811609"/>
    </source>
</evidence>
<dbReference type="Proteomes" id="UP000811609">
    <property type="component" value="Chromosome 7"/>
</dbReference>
<gene>
    <name evidence="3" type="ORF">CIPAW_07G012000</name>
</gene>
<feature type="domain" description="DCD" evidence="2">
    <location>
        <begin position="199"/>
        <end position="326"/>
    </location>
</feature>
<dbReference type="AlphaFoldDB" id="A0A8T1PTL2"/>
<feature type="compositionally biased region" description="Basic and acidic residues" evidence="1">
    <location>
        <begin position="403"/>
        <end position="414"/>
    </location>
</feature>
<feature type="compositionally biased region" description="Basic and acidic residues" evidence="1">
    <location>
        <begin position="1"/>
        <end position="10"/>
    </location>
</feature>
<dbReference type="EMBL" id="CM031815">
    <property type="protein sequence ID" value="KAG6646477.1"/>
    <property type="molecule type" value="Genomic_DNA"/>
</dbReference>
<organism evidence="3 4">
    <name type="scientific">Carya illinoinensis</name>
    <name type="common">Pecan</name>
    <dbReference type="NCBI Taxonomy" id="32201"/>
    <lineage>
        <taxon>Eukaryota</taxon>
        <taxon>Viridiplantae</taxon>
        <taxon>Streptophyta</taxon>
        <taxon>Embryophyta</taxon>
        <taxon>Tracheophyta</taxon>
        <taxon>Spermatophyta</taxon>
        <taxon>Magnoliopsida</taxon>
        <taxon>eudicotyledons</taxon>
        <taxon>Gunneridae</taxon>
        <taxon>Pentapetalae</taxon>
        <taxon>rosids</taxon>
        <taxon>fabids</taxon>
        <taxon>Fagales</taxon>
        <taxon>Juglandaceae</taxon>
        <taxon>Carya</taxon>
    </lineage>
</organism>
<dbReference type="EMBL" id="CM031815">
    <property type="protein sequence ID" value="KAG6646478.1"/>
    <property type="molecule type" value="Genomic_DNA"/>
</dbReference>
<feature type="region of interest" description="Disordered" evidence="1">
    <location>
        <begin position="403"/>
        <end position="425"/>
    </location>
</feature>
<dbReference type="Pfam" id="PF10539">
    <property type="entry name" value="Dev_Cell_Death"/>
    <property type="match status" value="1"/>
</dbReference>
<feature type="region of interest" description="Disordered" evidence="1">
    <location>
        <begin position="1"/>
        <end position="199"/>
    </location>
</feature>
<dbReference type="EMBL" id="CM031815">
    <property type="protein sequence ID" value="KAG6646479.1"/>
    <property type="molecule type" value="Genomic_DNA"/>
</dbReference>
<reference evidence="3" key="1">
    <citation type="submission" date="2020-12" db="EMBL/GenBank/DDBJ databases">
        <title>WGS assembly of Carya illinoinensis cv. Pawnee.</title>
        <authorList>
            <person name="Platts A."/>
            <person name="Shu S."/>
            <person name="Wright S."/>
            <person name="Barry K."/>
            <person name="Edger P."/>
            <person name="Pires J.C."/>
            <person name="Schmutz J."/>
        </authorList>
    </citation>
    <scope>NUCLEOTIDE SEQUENCE</scope>
    <source>
        <tissue evidence="3">Leaf</tissue>
    </source>
</reference>
<dbReference type="SMART" id="SM00767">
    <property type="entry name" value="DCD"/>
    <property type="match status" value="1"/>
</dbReference>
<feature type="compositionally biased region" description="Basic residues" evidence="1">
    <location>
        <begin position="64"/>
        <end position="75"/>
    </location>
</feature>
<evidence type="ECO:0000256" key="1">
    <source>
        <dbReference type="SAM" id="MobiDB-lite"/>
    </source>
</evidence>
<dbReference type="InterPro" id="IPR013989">
    <property type="entry name" value="Dev_and_cell_death_domain"/>
</dbReference>
<dbReference type="PANTHER" id="PTHR46444">
    <property type="entry name" value="DCD (DEVELOPMENT AND CELL DEATH) DOMAIN PROTEIN-RELATED"/>
    <property type="match status" value="1"/>
</dbReference>
<protein>
    <recommendedName>
        <fullName evidence="2">DCD domain-containing protein</fullName>
    </recommendedName>
</protein>
<dbReference type="EMBL" id="CM031815">
    <property type="protein sequence ID" value="KAG6646476.1"/>
    <property type="molecule type" value="Genomic_DNA"/>
</dbReference>
<accession>A0A8T1PTL2</accession>
<feature type="compositionally biased region" description="Basic residues" evidence="1">
    <location>
        <begin position="95"/>
        <end position="107"/>
    </location>
</feature>
<feature type="compositionally biased region" description="Basic and acidic residues" evidence="1">
    <location>
        <begin position="120"/>
        <end position="142"/>
    </location>
</feature>
<dbReference type="EMBL" id="CM031815">
    <property type="protein sequence ID" value="KAG6646480.1"/>
    <property type="molecule type" value="Genomic_DNA"/>
</dbReference>
<comment type="caution">
    <text evidence="3">The sequence shown here is derived from an EMBL/GenBank/DDBJ whole genome shotgun (WGS) entry which is preliminary data.</text>
</comment>
<proteinExistence type="predicted"/>
<dbReference type="PROSITE" id="PS51222">
    <property type="entry name" value="DCD"/>
    <property type="match status" value="1"/>
</dbReference>
<dbReference type="EMBL" id="CM031815">
    <property type="protein sequence ID" value="KAG6646475.1"/>
    <property type="molecule type" value="Genomic_DNA"/>
</dbReference>
<evidence type="ECO:0000259" key="2">
    <source>
        <dbReference type="PROSITE" id="PS51222"/>
    </source>
</evidence>
<feature type="compositionally biased region" description="Basic and acidic residues" evidence="1">
    <location>
        <begin position="181"/>
        <end position="199"/>
    </location>
</feature>
<sequence>MEREKNREAETPPDASTKPESNMKEQVNKNKSGTSAEASMKPDSIKKEGEAPAEAYTGPESSRKKTPKSLKAKSKITKESLDSNFLNSRKDKGGRQARWRQRKKNKGILKGNTESSNNGEDLKLKSREEGKEKNIIDEEHKNKSNQPKRNQKPIIELGKHKQRKRNEGKHGSADSRIMSQKNEETHDGPKKGQHDEKKEKIGGMIFMCNAKTKPDCFRYRVMGVTISKKDVVMGVKPGLKIFLYDFDLKLLYGIYTASSSGGMRLEPRAFGGAFPVQVRFSIEKDCFPLPESVFKQAIKENYDEKNKFKTELTVKQARKLKELFRPAEVHSTALPVSTPLVAKEVWPHAHKVALASDPYTHGDSSSYHSLPHERDHQHIAYRGTTTIPRVEIPREFYPTEKEYRSHGLRGDRRKLNPPPHVTPPIETYQMDYERVHLLRQPDHLYMEAVPAQRETVRADPLYINEKEYQAYGLGTRREMPTSVPVATAATALSFYKEDPYHAYHYGTSSVEPYLPPLRREEAPSASYSIGGTHPLETAHLHATENDRVGSLYSAYDAAALQPSNQTQHYEAAQPEAAPGPVSSRYSFAGLSYSYR</sequence>
<keyword evidence="4" id="KW-1185">Reference proteome</keyword>
<dbReference type="PANTHER" id="PTHR46444:SF3">
    <property type="entry name" value="DCD (DEVELOPMENT AND CELL DEATH) DOMAIN PROTEIN"/>
    <property type="match status" value="1"/>
</dbReference>
<evidence type="ECO:0000313" key="3">
    <source>
        <dbReference type="EMBL" id="KAG6646475.1"/>
    </source>
</evidence>
<name>A0A8T1PTL2_CARIL</name>